<keyword evidence="2" id="KW-1185">Reference proteome</keyword>
<dbReference type="Proteomes" id="UP000886520">
    <property type="component" value="Chromosome 9"/>
</dbReference>
<comment type="caution">
    <text evidence="1">The sequence shown here is derived from an EMBL/GenBank/DDBJ whole genome shotgun (WGS) entry which is preliminary data.</text>
</comment>
<evidence type="ECO:0000313" key="2">
    <source>
        <dbReference type="Proteomes" id="UP000886520"/>
    </source>
</evidence>
<gene>
    <name evidence="1" type="ORF">GOP47_0009375</name>
</gene>
<accession>A0A9D4UWS1</accession>
<dbReference type="AlphaFoldDB" id="A0A9D4UWS1"/>
<protein>
    <submittedName>
        <fullName evidence="1">Uncharacterized protein</fullName>
    </submittedName>
</protein>
<name>A0A9D4UWS1_ADICA</name>
<organism evidence="1 2">
    <name type="scientific">Adiantum capillus-veneris</name>
    <name type="common">Maidenhair fern</name>
    <dbReference type="NCBI Taxonomy" id="13818"/>
    <lineage>
        <taxon>Eukaryota</taxon>
        <taxon>Viridiplantae</taxon>
        <taxon>Streptophyta</taxon>
        <taxon>Embryophyta</taxon>
        <taxon>Tracheophyta</taxon>
        <taxon>Polypodiopsida</taxon>
        <taxon>Polypodiidae</taxon>
        <taxon>Polypodiales</taxon>
        <taxon>Pteridineae</taxon>
        <taxon>Pteridaceae</taxon>
        <taxon>Vittarioideae</taxon>
        <taxon>Adiantum</taxon>
    </lineage>
</organism>
<proteinExistence type="predicted"/>
<evidence type="ECO:0000313" key="1">
    <source>
        <dbReference type="EMBL" id="KAI5075299.1"/>
    </source>
</evidence>
<dbReference type="EMBL" id="JABFUD020000009">
    <property type="protein sequence ID" value="KAI5075299.1"/>
    <property type="molecule type" value="Genomic_DNA"/>
</dbReference>
<reference evidence="1" key="1">
    <citation type="submission" date="2021-01" db="EMBL/GenBank/DDBJ databases">
        <title>Adiantum capillus-veneris genome.</title>
        <authorList>
            <person name="Fang Y."/>
            <person name="Liao Q."/>
        </authorList>
    </citation>
    <scope>NUCLEOTIDE SEQUENCE</scope>
    <source>
        <strain evidence="1">H3</strain>
        <tissue evidence="1">Leaf</tissue>
    </source>
</reference>
<sequence>MDQFSQQKDGSRTEGDSKDTALWHYIPRFNKETIRIIHNKYTNYVSSKLYKCRALRSVL</sequence>